<evidence type="ECO:0000313" key="12">
    <source>
        <dbReference type="Proteomes" id="UP001228049"/>
    </source>
</evidence>
<dbReference type="EMBL" id="JASDAP010000018">
    <property type="protein sequence ID" value="KAK1888245.1"/>
    <property type="molecule type" value="Genomic_DNA"/>
</dbReference>
<comment type="caution">
    <text evidence="11">The sequence shown here is derived from an EMBL/GenBank/DDBJ whole genome shotgun (WGS) entry which is preliminary data.</text>
</comment>
<dbReference type="AlphaFoldDB" id="A0AAD9F779"/>
<evidence type="ECO:0000256" key="4">
    <source>
        <dbReference type="ARBA" id="ARBA00012115"/>
    </source>
</evidence>
<accession>A0AAD9F779</accession>
<keyword evidence="9" id="KW-0234">DNA repair</keyword>
<name>A0AAD9F779_DISEL</name>
<reference evidence="11" key="1">
    <citation type="submission" date="2023-04" db="EMBL/GenBank/DDBJ databases">
        <title>Chromosome-level genome of Chaenocephalus aceratus.</title>
        <authorList>
            <person name="Park H."/>
        </authorList>
    </citation>
    <scope>NUCLEOTIDE SEQUENCE</scope>
    <source>
        <strain evidence="11">DE</strain>
        <tissue evidence="11">Muscle</tissue>
    </source>
</reference>
<comment type="catalytic activity">
    <reaction evidence="1">
        <text>Exonucleolytic cleavage in the 3'- to 5'-direction to yield nucleoside 5'-phosphates.</text>
        <dbReference type="EC" id="3.1.11.2"/>
    </reaction>
</comment>
<comment type="similarity">
    <text evidence="3">Belongs to the DNA repair enzymes AP/ExoA family.</text>
</comment>
<evidence type="ECO:0000256" key="6">
    <source>
        <dbReference type="ARBA" id="ARBA00022763"/>
    </source>
</evidence>
<feature type="domain" description="Endonuclease/exonuclease/phosphatase" evidence="10">
    <location>
        <begin position="8"/>
        <end position="155"/>
    </location>
</feature>
<gene>
    <name evidence="11" type="ORF">KUDE01_029028</name>
</gene>
<sequence length="230" mass="26115">MTNLNLISINARGLNIPHKRTTILGFLHKRNIDFAMIQESHLLHKDAARFANRLYHPIVFSSAPTKTKGVMIVCRRKLKFDLIGSWTDKEGRLAIAKNRLDGQNIALFSAYAPNTFEAGFYDQLTKTLRDLTGFRLVMGTDFNAVWDSNMDRTGGAESRDQRLASDALRRWAAQTNMIDIWRVMNPSIKDYSFFSDISYLEISTARVHGAKESTIEMWTSLIVNLKGILG</sequence>
<dbReference type="PANTHER" id="PTHR22748:SF26">
    <property type="entry name" value="ENDONUCLEASE_EXONUCLEASE_PHOSPHATASE DOMAIN-CONTAINING PROTEIN"/>
    <property type="match status" value="1"/>
</dbReference>
<evidence type="ECO:0000256" key="8">
    <source>
        <dbReference type="ARBA" id="ARBA00022842"/>
    </source>
</evidence>
<keyword evidence="8" id="KW-0460">Magnesium</keyword>
<keyword evidence="12" id="KW-1185">Reference proteome</keyword>
<dbReference type="InterPro" id="IPR004808">
    <property type="entry name" value="AP_endonuc_1"/>
</dbReference>
<dbReference type="PANTHER" id="PTHR22748">
    <property type="entry name" value="AP ENDONUCLEASE"/>
    <property type="match status" value="1"/>
</dbReference>
<evidence type="ECO:0000256" key="5">
    <source>
        <dbReference type="ARBA" id="ARBA00022723"/>
    </source>
</evidence>
<dbReference type="Proteomes" id="UP001228049">
    <property type="component" value="Unassembled WGS sequence"/>
</dbReference>
<evidence type="ECO:0000256" key="9">
    <source>
        <dbReference type="ARBA" id="ARBA00023204"/>
    </source>
</evidence>
<evidence type="ECO:0000259" key="10">
    <source>
        <dbReference type="Pfam" id="PF03372"/>
    </source>
</evidence>
<dbReference type="SUPFAM" id="SSF56219">
    <property type="entry name" value="DNase I-like"/>
    <property type="match status" value="1"/>
</dbReference>
<evidence type="ECO:0000256" key="3">
    <source>
        <dbReference type="ARBA" id="ARBA00007092"/>
    </source>
</evidence>
<evidence type="ECO:0000256" key="1">
    <source>
        <dbReference type="ARBA" id="ARBA00000493"/>
    </source>
</evidence>
<proteinExistence type="inferred from homology"/>
<keyword evidence="7" id="KW-0378">Hydrolase</keyword>
<protein>
    <recommendedName>
        <fullName evidence="4">exodeoxyribonuclease III</fullName>
        <ecNumber evidence="4">3.1.11.2</ecNumber>
    </recommendedName>
</protein>
<dbReference type="GO" id="GO:0006284">
    <property type="term" value="P:base-excision repair"/>
    <property type="evidence" value="ECO:0007669"/>
    <property type="project" value="TreeGrafter"/>
</dbReference>
<dbReference type="GO" id="GO:0046872">
    <property type="term" value="F:metal ion binding"/>
    <property type="evidence" value="ECO:0007669"/>
    <property type="project" value="UniProtKB-KW"/>
</dbReference>
<evidence type="ECO:0000256" key="7">
    <source>
        <dbReference type="ARBA" id="ARBA00022801"/>
    </source>
</evidence>
<evidence type="ECO:0000256" key="2">
    <source>
        <dbReference type="ARBA" id="ARBA00001946"/>
    </source>
</evidence>
<keyword evidence="6" id="KW-0227">DNA damage</keyword>
<keyword evidence="5" id="KW-0479">Metal-binding</keyword>
<dbReference type="EC" id="3.1.11.2" evidence="4"/>
<dbReference type="CDD" id="cd09076">
    <property type="entry name" value="L1-EN"/>
    <property type="match status" value="1"/>
</dbReference>
<dbReference type="GO" id="GO:0003906">
    <property type="term" value="F:DNA-(apurinic or apyrimidinic site) endonuclease activity"/>
    <property type="evidence" value="ECO:0007669"/>
    <property type="project" value="TreeGrafter"/>
</dbReference>
<dbReference type="InterPro" id="IPR005135">
    <property type="entry name" value="Endo/exonuclease/phosphatase"/>
</dbReference>
<dbReference type="InterPro" id="IPR036691">
    <property type="entry name" value="Endo/exonu/phosph_ase_sf"/>
</dbReference>
<dbReference type="Pfam" id="PF03372">
    <property type="entry name" value="Exo_endo_phos"/>
    <property type="match status" value="1"/>
</dbReference>
<comment type="cofactor">
    <cofactor evidence="2">
        <name>Mg(2+)</name>
        <dbReference type="ChEBI" id="CHEBI:18420"/>
    </cofactor>
</comment>
<organism evidence="11 12">
    <name type="scientific">Dissostichus eleginoides</name>
    <name type="common">Patagonian toothfish</name>
    <name type="synonym">Dissostichus amissus</name>
    <dbReference type="NCBI Taxonomy" id="100907"/>
    <lineage>
        <taxon>Eukaryota</taxon>
        <taxon>Metazoa</taxon>
        <taxon>Chordata</taxon>
        <taxon>Craniata</taxon>
        <taxon>Vertebrata</taxon>
        <taxon>Euteleostomi</taxon>
        <taxon>Actinopterygii</taxon>
        <taxon>Neopterygii</taxon>
        <taxon>Teleostei</taxon>
        <taxon>Neoteleostei</taxon>
        <taxon>Acanthomorphata</taxon>
        <taxon>Eupercaria</taxon>
        <taxon>Perciformes</taxon>
        <taxon>Notothenioidei</taxon>
        <taxon>Nototheniidae</taxon>
        <taxon>Dissostichus</taxon>
    </lineage>
</organism>
<dbReference type="GO" id="GO:0008081">
    <property type="term" value="F:phosphoric diester hydrolase activity"/>
    <property type="evidence" value="ECO:0007669"/>
    <property type="project" value="TreeGrafter"/>
</dbReference>
<dbReference type="Gene3D" id="3.60.10.10">
    <property type="entry name" value="Endonuclease/exonuclease/phosphatase"/>
    <property type="match status" value="1"/>
</dbReference>
<dbReference type="GO" id="GO:0005634">
    <property type="term" value="C:nucleus"/>
    <property type="evidence" value="ECO:0007669"/>
    <property type="project" value="TreeGrafter"/>
</dbReference>
<evidence type="ECO:0000313" key="11">
    <source>
        <dbReference type="EMBL" id="KAK1888245.1"/>
    </source>
</evidence>
<dbReference type="GO" id="GO:0008311">
    <property type="term" value="F:double-stranded DNA 3'-5' DNA exonuclease activity"/>
    <property type="evidence" value="ECO:0007669"/>
    <property type="project" value="UniProtKB-EC"/>
</dbReference>